<accession>A0AAJ0MGC3</accession>
<dbReference type="AlphaFoldDB" id="A0AAJ0MGC3"/>
<proteinExistence type="predicted"/>
<gene>
    <name evidence="1" type="ORF">B0T25DRAFT_154834</name>
</gene>
<protein>
    <submittedName>
        <fullName evidence="1">Uncharacterized protein</fullName>
    </submittedName>
</protein>
<evidence type="ECO:0000313" key="1">
    <source>
        <dbReference type="EMBL" id="KAK3357328.1"/>
    </source>
</evidence>
<dbReference type="Proteomes" id="UP001275084">
    <property type="component" value="Unassembled WGS sequence"/>
</dbReference>
<reference evidence="1" key="1">
    <citation type="journal article" date="2023" name="Mol. Phylogenet. Evol.">
        <title>Genome-scale phylogeny and comparative genomics of the fungal order Sordariales.</title>
        <authorList>
            <person name="Hensen N."/>
            <person name="Bonometti L."/>
            <person name="Westerberg I."/>
            <person name="Brannstrom I.O."/>
            <person name="Guillou S."/>
            <person name="Cros-Aarteil S."/>
            <person name="Calhoun S."/>
            <person name="Haridas S."/>
            <person name="Kuo A."/>
            <person name="Mondo S."/>
            <person name="Pangilinan J."/>
            <person name="Riley R."/>
            <person name="LaButti K."/>
            <person name="Andreopoulos B."/>
            <person name="Lipzen A."/>
            <person name="Chen C."/>
            <person name="Yan M."/>
            <person name="Daum C."/>
            <person name="Ng V."/>
            <person name="Clum A."/>
            <person name="Steindorff A."/>
            <person name="Ohm R.A."/>
            <person name="Martin F."/>
            <person name="Silar P."/>
            <person name="Natvig D.O."/>
            <person name="Lalanne C."/>
            <person name="Gautier V."/>
            <person name="Ament-Velasquez S.L."/>
            <person name="Kruys A."/>
            <person name="Hutchinson M.I."/>
            <person name="Powell A.J."/>
            <person name="Barry K."/>
            <person name="Miller A.N."/>
            <person name="Grigoriev I.V."/>
            <person name="Debuchy R."/>
            <person name="Gladieux P."/>
            <person name="Hiltunen Thoren M."/>
            <person name="Johannesson H."/>
        </authorList>
    </citation>
    <scope>NUCLEOTIDE SEQUENCE</scope>
    <source>
        <strain evidence="1">CBS 955.72</strain>
    </source>
</reference>
<comment type="caution">
    <text evidence="1">The sequence shown here is derived from an EMBL/GenBank/DDBJ whole genome shotgun (WGS) entry which is preliminary data.</text>
</comment>
<name>A0AAJ0MGC3_9PEZI</name>
<reference evidence="1" key="2">
    <citation type="submission" date="2023-06" db="EMBL/GenBank/DDBJ databases">
        <authorList>
            <consortium name="Lawrence Berkeley National Laboratory"/>
            <person name="Haridas S."/>
            <person name="Hensen N."/>
            <person name="Bonometti L."/>
            <person name="Westerberg I."/>
            <person name="Brannstrom I.O."/>
            <person name="Guillou S."/>
            <person name="Cros-Aarteil S."/>
            <person name="Calhoun S."/>
            <person name="Kuo A."/>
            <person name="Mondo S."/>
            <person name="Pangilinan J."/>
            <person name="Riley R."/>
            <person name="Labutti K."/>
            <person name="Andreopoulos B."/>
            <person name="Lipzen A."/>
            <person name="Chen C."/>
            <person name="Yanf M."/>
            <person name="Daum C."/>
            <person name="Ng V."/>
            <person name="Clum A."/>
            <person name="Steindorff A."/>
            <person name="Ohm R."/>
            <person name="Martin F."/>
            <person name="Silar P."/>
            <person name="Natvig D."/>
            <person name="Lalanne C."/>
            <person name="Gautier V."/>
            <person name="Ament-Velasquez S.L."/>
            <person name="Kruys A."/>
            <person name="Hutchinson M.I."/>
            <person name="Powell A.J."/>
            <person name="Barry K."/>
            <person name="Miller A.N."/>
            <person name="Grigoriev I.V."/>
            <person name="Debuchy R."/>
            <person name="Gladieux P."/>
            <person name="Thoren M.H."/>
            <person name="Johannesson H."/>
        </authorList>
    </citation>
    <scope>NUCLEOTIDE SEQUENCE</scope>
    <source>
        <strain evidence="1">CBS 955.72</strain>
    </source>
</reference>
<sequence length="122" mass="13594">MAVWWLRVLVTTHTHTQNPEIGEEGGATGHGRATSFRVRPRVRTRGVWSVQQHMAANLGQNIGLFGSLLYVQVDVLAGQVFKPLASRDENWVLSSYSPRWRYKMSLSPLGARGAVTVCFLIS</sequence>
<dbReference type="EMBL" id="JAUIQD010000003">
    <property type="protein sequence ID" value="KAK3357328.1"/>
    <property type="molecule type" value="Genomic_DNA"/>
</dbReference>
<evidence type="ECO:0000313" key="2">
    <source>
        <dbReference type="Proteomes" id="UP001275084"/>
    </source>
</evidence>
<keyword evidence="2" id="KW-1185">Reference proteome</keyword>
<organism evidence="1 2">
    <name type="scientific">Lasiosphaeria hispida</name>
    <dbReference type="NCBI Taxonomy" id="260671"/>
    <lineage>
        <taxon>Eukaryota</taxon>
        <taxon>Fungi</taxon>
        <taxon>Dikarya</taxon>
        <taxon>Ascomycota</taxon>
        <taxon>Pezizomycotina</taxon>
        <taxon>Sordariomycetes</taxon>
        <taxon>Sordariomycetidae</taxon>
        <taxon>Sordariales</taxon>
        <taxon>Lasiosphaeriaceae</taxon>
        <taxon>Lasiosphaeria</taxon>
    </lineage>
</organism>